<dbReference type="GO" id="GO:0032040">
    <property type="term" value="C:small-subunit processome"/>
    <property type="evidence" value="ECO:0007669"/>
    <property type="project" value="TreeGrafter"/>
</dbReference>
<name>A0A2N9F4C5_FAGSY</name>
<dbReference type="PANTHER" id="PTHR23270:SF10">
    <property type="entry name" value="PROTEIN RRP5 HOMOLOG"/>
    <property type="match status" value="1"/>
</dbReference>
<dbReference type="EMBL" id="OIVN01000531">
    <property type="protein sequence ID" value="SPC81699.1"/>
    <property type="molecule type" value="Genomic_DNA"/>
</dbReference>
<dbReference type="PANTHER" id="PTHR23270">
    <property type="entry name" value="PROGRAMMED CELL DEATH PROTEIN 11 PRE-RRNA PROCESSING PROTEIN RRP5"/>
    <property type="match status" value="1"/>
</dbReference>
<dbReference type="AlphaFoldDB" id="A0A2N9F4C5"/>
<gene>
    <name evidence="1" type="ORF">FSB_LOCUS9581</name>
</gene>
<accession>A0A2N9F4C5</accession>
<organism evidence="1">
    <name type="scientific">Fagus sylvatica</name>
    <name type="common">Beechnut</name>
    <dbReference type="NCBI Taxonomy" id="28930"/>
    <lineage>
        <taxon>Eukaryota</taxon>
        <taxon>Viridiplantae</taxon>
        <taxon>Streptophyta</taxon>
        <taxon>Embryophyta</taxon>
        <taxon>Tracheophyta</taxon>
        <taxon>Spermatophyta</taxon>
        <taxon>Magnoliopsida</taxon>
        <taxon>eudicotyledons</taxon>
        <taxon>Gunneridae</taxon>
        <taxon>Pentapetalae</taxon>
        <taxon>rosids</taxon>
        <taxon>fabids</taxon>
        <taxon>Fagales</taxon>
        <taxon>Fagaceae</taxon>
        <taxon>Fagus</taxon>
    </lineage>
</organism>
<evidence type="ECO:0000313" key="1">
    <source>
        <dbReference type="EMBL" id="SPC81699.1"/>
    </source>
</evidence>
<proteinExistence type="predicted"/>
<dbReference type="InterPro" id="IPR011990">
    <property type="entry name" value="TPR-like_helical_dom_sf"/>
</dbReference>
<evidence type="ECO:0008006" key="2">
    <source>
        <dbReference type="Google" id="ProtNLM"/>
    </source>
</evidence>
<sequence length="112" mass="13286">MALPRPIRTGWALKTINILEENEKLNIWVAYFNLENEYGNSPEEAVMKVFQRALQYNDPKKVYLALLGMYERTEQHKLGGELLDKMVKKFKHSCKVWLRRVHLILKQQQDVV</sequence>
<dbReference type="Gene3D" id="1.25.40.10">
    <property type="entry name" value="Tetratricopeptide repeat domain"/>
    <property type="match status" value="1"/>
</dbReference>
<protein>
    <recommendedName>
        <fullName evidence="2">Suppressor of forked domain-containing protein</fullName>
    </recommendedName>
</protein>
<reference evidence="1" key="1">
    <citation type="submission" date="2018-02" db="EMBL/GenBank/DDBJ databases">
        <authorList>
            <person name="Cohen D.B."/>
            <person name="Kent A.D."/>
        </authorList>
    </citation>
    <scope>NUCLEOTIDE SEQUENCE</scope>
</reference>
<dbReference type="SUPFAM" id="SSF48452">
    <property type="entry name" value="TPR-like"/>
    <property type="match status" value="1"/>
</dbReference>
<dbReference type="InterPro" id="IPR045209">
    <property type="entry name" value="Rrp5"/>
</dbReference>
<dbReference type="GO" id="GO:0003723">
    <property type="term" value="F:RNA binding"/>
    <property type="evidence" value="ECO:0007669"/>
    <property type="project" value="TreeGrafter"/>
</dbReference>
<dbReference type="GO" id="GO:0006364">
    <property type="term" value="P:rRNA processing"/>
    <property type="evidence" value="ECO:0007669"/>
    <property type="project" value="InterPro"/>
</dbReference>